<evidence type="ECO:0000256" key="1">
    <source>
        <dbReference type="SAM" id="Phobius"/>
    </source>
</evidence>
<accession>A0A1I7Z480</accession>
<keyword evidence="1" id="KW-0472">Membrane</keyword>
<dbReference type="PANTHER" id="PTHR23021">
    <property type="entry name" value="SERPENTINE RECEPTOR, CLASS T"/>
    <property type="match status" value="1"/>
</dbReference>
<evidence type="ECO:0000313" key="2">
    <source>
        <dbReference type="Proteomes" id="UP000095287"/>
    </source>
</evidence>
<dbReference type="InterPro" id="IPR019425">
    <property type="entry name" value="7TM_GPCR_serpentine_rcpt_Srt"/>
</dbReference>
<dbReference type="WBParaSite" id="L893_g22693.t1">
    <property type="protein sequence ID" value="L893_g22693.t1"/>
    <property type="gene ID" value="L893_g22693"/>
</dbReference>
<feature type="transmembrane region" description="Helical" evidence="1">
    <location>
        <begin position="150"/>
        <end position="174"/>
    </location>
</feature>
<sequence>MELYLFRPNEWDALYNCSRYHTEEEWWEEGSRNEILGLWYVITGILYMIPYIPCVRVMLKPELIKHSCFKIMVFLALIDFVCLSINGVLTGYLTIKGAVFCSYPNMIYITGQLGLGLWYVITGILYMIPYIPCVRVMLKPELIKHSCFKIMVFLALIDFVCLSINGVLTGYLTIKGAVFCSYPNMIYITGQLGLGRCYLRPGHSLTQKT</sequence>
<dbReference type="PANTHER" id="PTHR23021:SF11">
    <property type="entry name" value="SERPENTINE RECEPTOR, CLASS T"/>
    <property type="match status" value="1"/>
</dbReference>
<organism evidence="2 3">
    <name type="scientific">Steinernema glaseri</name>
    <dbReference type="NCBI Taxonomy" id="37863"/>
    <lineage>
        <taxon>Eukaryota</taxon>
        <taxon>Metazoa</taxon>
        <taxon>Ecdysozoa</taxon>
        <taxon>Nematoda</taxon>
        <taxon>Chromadorea</taxon>
        <taxon>Rhabditida</taxon>
        <taxon>Tylenchina</taxon>
        <taxon>Panagrolaimomorpha</taxon>
        <taxon>Strongyloidoidea</taxon>
        <taxon>Steinernematidae</taxon>
        <taxon>Steinernema</taxon>
    </lineage>
</organism>
<feature type="transmembrane region" description="Helical" evidence="1">
    <location>
        <begin position="71"/>
        <end position="95"/>
    </location>
</feature>
<dbReference type="Pfam" id="PF10321">
    <property type="entry name" value="7TM_GPCR_Srt"/>
    <property type="match status" value="1"/>
</dbReference>
<evidence type="ECO:0000313" key="3">
    <source>
        <dbReference type="WBParaSite" id="L893_g22693.t1"/>
    </source>
</evidence>
<dbReference type="Proteomes" id="UP000095287">
    <property type="component" value="Unplaced"/>
</dbReference>
<keyword evidence="1" id="KW-1133">Transmembrane helix</keyword>
<dbReference type="AlphaFoldDB" id="A0A1I7Z480"/>
<name>A0A1I7Z480_9BILA</name>
<keyword evidence="1" id="KW-0812">Transmembrane</keyword>
<reference evidence="3" key="1">
    <citation type="submission" date="2016-11" db="UniProtKB">
        <authorList>
            <consortium name="WormBaseParasite"/>
        </authorList>
    </citation>
    <scope>IDENTIFICATION</scope>
</reference>
<proteinExistence type="predicted"/>
<keyword evidence="2" id="KW-1185">Reference proteome</keyword>
<feature type="transmembrane region" description="Helical" evidence="1">
    <location>
        <begin position="37"/>
        <end position="59"/>
    </location>
</feature>
<protein>
    <submittedName>
        <fullName evidence="3">G_PROTEIN_RECEP_F1_2 domain-containing protein</fullName>
    </submittedName>
</protein>
<feature type="transmembrane region" description="Helical" evidence="1">
    <location>
        <begin position="115"/>
        <end position="138"/>
    </location>
</feature>